<dbReference type="Pfam" id="PF14358">
    <property type="entry name" value="DUF4405"/>
    <property type="match status" value="1"/>
</dbReference>
<evidence type="ECO:0000256" key="1">
    <source>
        <dbReference type="SAM" id="Phobius"/>
    </source>
</evidence>
<dbReference type="Proteomes" id="UP000245362">
    <property type="component" value="Unassembled WGS sequence"/>
</dbReference>
<organism evidence="3 4">
    <name type="scientific">Vibrio albus</name>
    <dbReference type="NCBI Taxonomy" id="2200953"/>
    <lineage>
        <taxon>Bacteria</taxon>
        <taxon>Pseudomonadati</taxon>
        <taxon>Pseudomonadota</taxon>
        <taxon>Gammaproteobacteria</taxon>
        <taxon>Vibrionales</taxon>
        <taxon>Vibrionaceae</taxon>
        <taxon>Vibrio</taxon>
    </lineage>
</organism>
<dbReference type="AlphaFoldDB" id="A0A2U3B9S9"/>
<evidence type="ECO:0000313" key="4">
    <source>
        <dbReference type="Proteomes" id="UP000245362"/>
    </source>
</evidence>
<keyword evidence="4" id="KW-1185">Reference proteome</keyword>
<gene>
    <name evidence="3" type="ORF">DI392_11275</name>
</gene>
<keyword evidence="1" id="KW-0472">Membrane</keyword>
<feature type="transmembrane region" description="Helical" evidence="1">
    <location>
        <begin position="12"/>
        <end position="29"/>
    </location>
</feature>
<reference evidence="3 4" key="1">
    <citation type="submission" date="2018-05" db="EMBL/GenBank/DDBJ databases">
        <title>Vibrio limimaris sp. nov., isolated from marine sediment.</title>
        <authorList>
            <person name="Li C.-M."/>
        </authorList>
    </citation>
    <scope>NUCLEOTIDE SEQUENCE [LARGE SCALE GENOMIC DNA]</scope>
    <source>
        <strain evidence="3 4">E4404</strain>
    </source>
</reference>
<name>A0A2U3B9S9_9VIBR</name>
<dbReference type="OrthoDB" id="9779183at2"/>
<dbReference type="InterPro" id="IPR025517">
    <property type="entry name" value="DUF4405"/>
</dbReference>
<feature type="transmembrane region" description="Helical" evidence="1">
    <location>
        <begin position="116"/>
        <end position="138"/>
    </location>
</feature>
<proteinExistence type="predicted"/>
<keyword evidence="1" id="KW-1133">Transmembrane helix</keyword>
<feature type="transmembrane region" description="Helical" evidence="1">
    <location>
        <begin position="197"/>
        <end position="220"/>
    </location>
</feature>
<accession>A0A2U3B9S9</accession>
<sequence>MKLKYIYQVAQDSVMVILFGALMGFHLWQESTHEWLGLAFLLIVFKHLVLNNHWFQRLWLGDYDLFRALKLAINIVLAGLLITAIVSGVVLSQHIFADFFFHNASDMVRKTHMTSVHWLQIIMAVHLGMHWKMLARFFSQLWHISENSRIAKFGSFLSLMLSVYGVSIFIQRDMSAYLLLQVDYAFFDFEQSVAGFYFDYIAVTILFAYTTRFFLWLFLFRNEQPVKE</sequence>
<dbReference type="EMBL" id="QFWT01000005">
    <property type="protein sequence ID" value="PWI33474.1"/>
    <property type="molecule type" value="Genomic_DNA"/>
</dbReference>
<keyword evidence="1" id="KW-0812">Transmembrane</keyword>
<feature type="domain" description="Flavinylation-associated cytochrome" evidence="2">
    <location>
        <begin position="73"/>
        <end position="131"/>
    </location>
</feature>
<comment type="caution">
    <text evidence="3">The sequence shown here is derived from an EMBL/GenBank/DDBJ whole genome shotgun (WGS) entry which is preliminary data.</text>
</comment>
<protein>
    <recommendedName>
        <fullName evidence="2">Flavinylation-associated cytochrome domain-containing protein</fullName>
    </recommendedName>
</protein>
<evidence type="ECO:0000259" key="2">
    <source>
        <dbReference type="Pfam" id="PF14358"/>
    </source>
</evidence>
<feature type="transmembrane region" description="Helical" evidence="1">
    <location>
        <begin position="71"/>
        <end position="96"/>
    </location>
</feature>
<feature type="transmembrane region" description="Helical" evidence="1">
    <location>
        <begin position="35"/>
        <end position="50"/>
    </location>
</feature>
<feature type="transmembrane region" description="Helical" evidence="1">
    <location>
        <begin position="150"/>
        <end position="170"/>
    </location>
</feature>
<evidence type="ECO:0000313" key="3">
    <source>
        <dbReference type="EMBL" id="PWI33474.1"/>
    </source>
</evidence>